<keyword evidence="2" id="KW-0677">Repeat</keyword>
<evidence type="ECO:0000256" key="1">
    <source>
        <dbReference type="ARBA" id="ARBA00022574"/>
    </source>
</evidence>
<sequence length="353" mass="37145">MGIGRSGLRPLATHFGTEETRGPTLGGALLKRKDEWLLVHVAPMHTRVYDAHSTSVPDVEGEGDVDVDGKKFAKGAPFTTFSPGEPYFAVGCQDGTVLVCATSGVVHELKGETGANEGDLAISITAMFTSGHKLFAGSCGSCFLWDMISGEFQQKYQPVGSASVPSTPSSMCVVSQTNDSVESSRLWIGSDDGVVTCFEISTGEAVCSFSCGSGVVVSLVHFEANTFVFALSAHKRVSVWDSGTCGFLHKYPAELIACGGDLSAMSSARESLLLLAGIDGSLCIRHVSRRADGKICCFLVWYVQNTGATPACPITYISYHLETDSVLLGDAAGSLALMPQLHAHFPAVTGGDV</sequence>
<dbReference type="PANTHER" id="PTHR44019">
    <property type="entry name" value="WD REPEAT-CONTAINING PROTEIN 55"/>
    <property type="match status" value="1"/>
</dbReference>
<dbReference type="AlphaFoldDB" id="A0A7S1A4K9"/>
<keyword evidence="1" id="KW-0853">WD repeat</keyword>
<dbReference type="Gene3D" id="2.130.10.10">
    <property type="entry name" value="YVTN repeat-like/Quinoprotein amine dehydrogenase"/>
    <property type="match status" value="1"/>
</dbReference>
<dbReference type="PANTHER" id="PTHR44019:SF8">
    <property type="entry name" value="POC1 CENTRIOLAR PROTEIN HOMOLOG"/>
    <property type="match status" value="1"/>
</dbReference>
<dbReference type="InterPro" id="IPR015943">
    <property type="entry name" value="WD40/YVTN_repeat-like_dom_sf"/>
</dbReference>
<dbReference type="InterPro" id="IPR036322">
    <property type="entry name" value="WD40_repeat_dom_sf"/>
</dbReference>
<gene>
    <name evidence="3" type="ORF">NSCI0253_LOCUS16879</name>
</gene>
<evidence type="ECO:0000313" key="3">
    <source>
        <dbReference type="EMBL" id="CAD8842531.1"/>
    </source>
</evidence>
<organism evidence="3">
    <name type="scientific">Noctiluca scintillans</name>
    <name type="common">Sea sparkle</name>
    <name type="synonym">Red tide dinoflagellate</name>
    <dbReference type="NCBI Taxonomy" id="2966"/>
    <lineage>
        <taxon>Eukaryota</taxon>
        <taxon>Sar</taxon>
        <taxon>Alveolata</taxon>
        <taxon>Dinophyceae</taxon>
        <taxon>Noctilucales</taxon>
        <taxon>Noctilucaceae</taxon>
        <taxon>Noctiluca</taxon>
    </lineage>
</organism>
<dbReference type="SUPFAM" id="SSF50978">
    <property type="entry name" value="WD40 repeat-like"/>
    <property type="match status" value="1"/>
</dbReference>
<accession>A0A7S1A4K9</accession>
<protein>
    <submittedName>
        <fullName evidence="3">Uncharacterized protein</fullName>
    </submittedName>
</protein>
<evidence type="ECO:0000256" key="2">
    <source>
        <dbReference type="ARBA" id="ARBA00022737"/>
    </source>
</evidence>
<proteinExistence type="predicted"/>
<dbReference type="EMBL" id="HBFQ01023939">
    <property type="protein sequence ID" value="CAD8842531.1"/>
    <property type="molecule type" value="Transcribed_RNA"/>
</dbReference>
<dbReference type="InterPro" id="IPR050505">
    <property type="entry name" value="WDR55/POC1"/>
</dbReference>
<name>A0A7S1A4K9_NOCSC</name>
<reference evidence="3" key="1">
    <citation type="submission" date="2021-01" db="EMBL/GenBank/DDBJ databases">
        <authorList>
            <person name="Corre E."/>
            <person name="Pelletier E."/>
            <person name="Niang G."/>
            <person name="Scheremetjew M."/>
            <person name="Finn R."/>
            <person name="Kale V."/>
            <person name="Holt S."/>
            <person name="Cochrane G."/>
            <person name="Meng A."/>
            <person name="Brown T."/>
            <person name="Cohen L."/>
        </authorList>
    </citation>
    <scope>NUCLEOTIDE SEQUENCE</scope>
</reference>